<dbReference type="EMBL" id="JBKBDD010000001">
    <property type="protein sequence ID" value="MFN6542446.1"/>
    <property type="molecule type" value="Genomic_DNA"/>
</dbReference>
<accession>A0ABW9L3B9</accession>
<protein>
    <submittedName>
        <fullName evidence="4">DUF805 domain-containing protein</fullName>
    </submittedName>
</protein>
<evidence type="ECO:0000256" key="2">
    <source>
        <dbReference type="SAM" id="Phobius"/>
    </source>
</evidence>
<feature type="region of interest" description="Disordered" evidence="1">
    <location>
        <begin position="1"/>
        <end position="24"/>
    </location>
</feature>
<name>A0ABW9L3B9_9MYCO</name>
<evidence type="ECO:0000313" key="5">
    <source>
        <dbReference type="Proteomes" id="UP001635816"/>
    </source>
</evidence>
<dbReference type="Pfam" id="PF05076">
    <property type="entry name" value="SUFU"/>
    <property type="match status" value="1"/>
</dbReference>
<keyword evidence="2" id="KW-1133">Transmembrane helix</keyword>
<dbReference type="Proteomes" id="UP001635816">
    <property type="component" value="Unassembled WGS sequence"/>
</dbReference>
<organism evidence="4 5">
    <name type="scientific">Mycolicibacterium nivoides</name>
    <dbReference type="NCBI Taxonomy" id="2487344"/>
    <lineage>
        <taxon>Bacteria</taxon>
        <taxon>Bacillati</taxon>
        <taxon>Actinomycetota</taxon>
        <taxon>Actinomycetes</taxon>
        <taxon>Mycobacteriales</taxon>
        <taxon>Mycobacteriaceae</taxon>
        <taxon>Mycolicibacterium</taxon>
    </lineage>
</organism>
<evidence type="ECO:0000259" key="3">
    <source>
        <dbReference type="Pfam" id="PF05076"/>
    </source>
</evidence>
<reference evidence="4 5" key="1">
    <citation type="submission" date="2024-12" db="EMBL/GenBank/DDBJ databases">
        <title>The coexistence of Mycolicibacterium septicum and Mycolicibacterium nivoides in clinical samples.</title>
        <authorList>
            <person name="Wang C."/>
            <person name="Feng Y."/>
            <person name="Zong Z."/>
        </authorList>
    </citation>
    <scope>NUCLEOTIDE SEQUENCE [LARGE SCALE GENOMIC DNA]</scope>
    <source>
        <strain evidence="4 5">120309</strain>
    </source>
</reference>
<dbReference type="SUPFAM" id="SSF103359">
    <property type="entry name" value="Suppressor of Fused, N-terminal domain"/>
    <property type="match status" value="1"/>
</dbReference>
<keyword evidence="2" id="KW-0472">Membrane</keyword>
<proteinExistence type="predicted"/>
<evidence type="ECO:0000313" key="4">
    <source>
        <dbReference type="EMBL" id="MFN6542446.1"/>
    </source>
</evidence>
<dbReference type="InterPro" id="IPR037181">
    <property type="entry name" value="SUFU_N"/>
</dbReference>
<comment type="caution">
    <text evidence="4">The sequence shown here is derived from an EMBL/GenBank/DDBJ whole genome shotgun (WGS) entry which is preliminary data.</text>
</comment>
<dbReference type="InterPro" id="IPR020941">
    <property type="entry name" value="SUFU-like_domain"/>
</dbReference>
<sequence length="377" mass="40847">MTRSEDTSSDTHPSEPVGANDPRDLTLPLYGATFGHAVSRFFRSYARFSGRASRSEYWWVQLAIAIVAIFCVAIVAVAGEPSALGRLSLAPVVVFVLVCAVPNWALLVRRLHDADLSGWMSLLFLLPYIGSVFPIIFGVLPAKALGERFDRRDDYDDGDDDDDSAPGWDAIDAAFARLYPGLGDAAPHFGRTDARLPGQGIWGITAYPNTAAPQPHWHLVTYGFSNVFASDPSPDEDDTWADFEWTFRVAADIDLTQPLAPQVPTWSLILLQRLGDLVFSGTDALDVGHRIKVGGPITLGEPQTDLTAIMFGDDPALAAIDTGFGRLRFVQLVGVTDDTVTSAQALDNGVAGTLQILEKIAETNPLLITDINHPTSR</sequence>
<keyword evidence="5" id="KW-1185">Reference proteome</keyword>
<dbReference type="Pfam" id="PF05656">
    <property type="entry name" value="DUF805"/>
    <property type="match status" value="1"/>
</dbReference>
<feature type="transmembrane region" description="Helical" evidence="2">
    <location>
        <begin position="57"/>
        <end position="77"/>
    </location>
</feature>
<feature type="transmembrane region" description="Helical" evidence="2">
    <location>
        <begin position="119"/>
        <end position="142"/>
    </location>
</feature>
<dbReference type="InterPro" id="IPR008523">
    <property type="entry name" value="DUF805"/>
</dbReference>
<evidence type="ECO:0000256" key="1">
    <source>
        <dbReference type="SAM" id="MobiDB-lite"/>
    </source>
</evidence>
<feature type="transmembrane region" description="Helical" evidence="2">
    <location>
        <begin position="89"/>
        <end position="107"/>
    </location>
</feature>
<keyword evidence="2" id="KW-0812">Transmembrane</keyword>
<dbReference type="PANTHER" id="PTHR34980">
    <property type="entry name" value="INNER MEMBRANE PROTEIN-RELATED-RELATED"/>
    <property type="match status" value="1"/>
</dbReference>
<feature type="domain" description="Suppressor of fused-like" evidence="3">
    <location>
        <begin position="209"/>
        <end position="372"/>
    </location>
</feature>
<gene>
    <name evidence="4" type="ORF">ACK4CT_04555</name>
</gene>
<dbReference type="PANTHER" id="PTHR34980:SF2">
    <property type="entry name" value="INNER MEMBRANE PROTEIN YHAH-RELATED"/>
    <property type="match status" value="1"/>
</dbReference>
<dbReference type="RefSeq" id="WP_409542639.1">
    <property type="nucleotide sequence ID" value="NZ_JBKBDD010000001.1"/>
</dbReference>